<feature type="compositionally biased region" description="Basic and acidic residues" evidence="5">
    <location>
        <begin position="268"/>
        <end position="291"/>
    </location>
</feature>
<gene>
    <name evidence="9" type="ORF">bsdtb5_09470</name>
</gene>
<protein>
    <submittedName>
        <fullName evidence="9">Uncharacterized protein</fullName>
    </submittedName>
</protein>
<reference evidence="9 10" key="1">
    <citation type="submission" date="2020-11" db="EMBL/GenBank/DDBJ databases">
        <title>Draft genome sequencing of a Lachnospiraceae strain isolated from anoxic soil subjected to BSD treatment.</title>
        <authorList>
            <person name="Uek A."/>
            <person name="Tonouchi A."/>
        </authorList>
    </citation>
    <scope>NUCLEOTIDE SEQUENCE [LARGE SCALE GENOMIC DNA]</scope>
    <source>
        <strain evidence="9 10">TB5</strain>
    </source>
</reference>
<dbReference type="SUPFAM" id="SSF54001">
    <property type="entry name" value="Cysteine proteinases"/>
    <property type="match status" value="1"/>
</dbReference>
<feature type="compositionally biased region" description="Low complexity" evidence="5">
    <location>
        <begin position="292"/>
        <end position="340"/>
    </location>
</feature>
<organism evidence="9 10">
    <name type="scientific">Anaeromicropila herbilytica</name>
    <dbReference type="NCBI Taxonomy" id="2785025"/>
    <lineage>
        <taxon>Bacteria</taxon>
        <taxon>Bacillati</taxon>
        <taxon>Bacillota</taxon>
        <taxon>Clostridia</taxon>
        <taxon>Lachnospirales</taxon>
        <taxon>Lachnospiraceae</taxon>
        <taxon>Anaeromicropila</taxon>
    </lineage>
</organism>
<dbReference type="EMBL" id="AP024169">
    <property type="protein sequence ID" value="BCN29652.1"/>
    <property type="molecule type" value="Genomic_DNA"/>
</dbReference>
<dbReference type="InterPro" id="IPR003646">
    <property type="entry name" value="SH3-like_bac-type"/>
</dbReference>
<keyword evidence="3" id="KW-0378">Hydrolase</keyword>
<feature type="region of interest" description="Disordered" evidence="5">
    <location>
        <begin position="268"/>
        <end position="341"/>
    </location>
</feature>
<keyword evidence="2" id="KW-0645">Protease</keyword>
<evidence type="ECO:0000259" key="7">
    <source>
        <dbReference type="PROSITE" id="PS51781"/>
    </source>
</evidence>
<dbReference type="InterPro" id="IPR038765">
    <property type="entry name" value="Papain-like_cys_pep_sf"/>
</dbReference>
<dbReference type="SMART" id="SM00287">
    <property type="entry name" value="SH3b"/>
    <property type="match status" value="2"/>
</dbReference>
<keyword evidence="4" id="KW-0788">Thiol protease</keyword>
<feature type="domain" description="SH3b" evidence="7">
    <location>
        <begin position="108"/>
        <end position="171"/>
    </location>
</feature>
<proteinExistence type="inferred from homology"/>
<dbReference type="GO" id="GO:0008234">
    <property type="term" value="F:cysteine-type peptidase activity"/>
    <property type="evidence" value="ECO:0007669"/>
    <property type="project" value="UniProtKB-KW"/>
</dbReference>
<dbReference type="Pfam" id="PF08239">
    <property type="entry name" value="SH3_3"/>
    <property type="match status" value="2"/>
</dbReference>
<dbReference type="KEGG" id="ahb:bsdtb5_09470"/>
<evidence type="ECO:0000313" key="10">
    <source>
        <dbReference type="Proteomes" id="UP000595897"/>
    </source>
</evidence>
<evidence type="ECO:0000256" key="4">
    <source>
        <dbReference type="ARBA" id="ARBA00022807"/>
    </source>
</evidence>
<dbReference type="AlphaFoldDB" id="A0A7R7EIY8"/>
<name>A0A7R7EIY8_9FIRM</name>
<feature type="region of interest" description="Disordered" evidence="5">
    <location>
        <begin position="57"/>
        <end position="103"/>
    </location>
</feature>
<dbReference type="Proteomes" id="UP000595897">
    <property type="component" value="Chromosome"/>
</dbReference>
<dbReference type="RefSeq" id="WP_271714921.1">
    <property type="nucleotide sequence ID" value="NZ_AP024169.1"/>
</dbReference>
<evidence type="ECO:0000256" key="5">
    <source>
        <dbReference type="SAM" id="MobiDB-lite"/>
    </source>
</evidence>
<dbReference type="PROSITE" id="PS51781">
    <property type="entry name" value="SH3B"/>
    <property type="match status" value="1"/>
</dbReference>
<dbReference type="GO" id="GO:0006508">
    <property type="term" value="P:proteolysis"/>
    <property type="evidence" value="ECO:0007669"/>
    <property type="project" value="UniProtKB-KW"/>
</dbReference>
<comment type="similarity">
    <text evidence="1">Belongs to the peptidase C40 family.</text>
</comment>
<dbReference type="Pfam" id="PF00877">
    <property type="entry name" value="NLPC_P60"/>
    <property type="match status" value="1"/>
</dbReference>
<keyword evidence="10" id="KW-1185">Reference proteome</keyword>
<sequence>MQKVKIVKASMCLTAAALITLNTQYSKAATTTDTALAGITISLDRYYDATVEESLQQLESENSESAKALRSALNESTSDSQVLTSTNESAEASTSEATNTTTQVSPYENVGISIASDYVNIRNKPSESAEVLGKLYEGSSAKILDVEGAWVKVKSGSVEGYIMASYLAIGSEAEKVADKYGTKLATVTTTTLKVREKMSQDATVLTLIPEGETYEVLNKSDKEKEASDEANWVKIQIDSDLVGFVSKDYVDITVKFKKAISIKEELEQKEKEEAQKREEAEKAAEKVREAEQSSNSSNSSSSSSSSSSRSSSSSSSNSNNNSSSDNNNNNSSSSNSSSSNIASGTASDIIAYAKRFLGNRYVYGGTSLTNGTDCSGFTMSIFAHFGYSIPRTSGSQSGAGTAVSLSNVQPGDLVFYGVNGRINHVTIYIGGGQVIHASNPTNGILISNWKYRNPICARRIIH</sequence>
<dbReference type="InterPro" id="IPR000064">
    <property type="entry name" value="NLP_P60_dom"/>
</dbReference>
<accession>A0A7R7EIY8</accession>
<evidence type="ECO:0000256" key="3">
    <source>
        <dbReference type="ARBA" id="ARBA00022801"/>
    </source>
</evidence>
<dbReference type="PANTHER" id="PTHR47053:SF1">
    <property type="entry name" value="MUREIN DD-ENDOPEPTIDASE MEPH-RELATED"/>
    <property type="match status" value="1"/>
</dbReference>
<evidence type="ECO:0000313" key="9">
    <source>
        <dbReference type="EMBL" id="BCN29652.1"/>
    </source>
</evidence>
<feature type="compositionally biased region" description="Low complexity" evidence="5">
    <location>
        <begin position="84"/>
        <end position="102"/>
    </location>
</feature>
<dbReference type="InterPro" id="IPR051202">
    <property type="entry name" value="Peptidase_C40"/>
</dbReference>
<feature type="compositionally biased region" description="Polar residues" evidence="5">
    <location>
        <begin position="73"/>
        <end position="83"/>
    </location>
</feature>
<feature type="domain" description="NlpC/P60" evidence="8">
    <location>
        <begin position="343"/>
        <end position="462"/>
    </location>
</feature>
<evidence type="ECO:0000256" key="2">
    <source>
        <dbReference type="ARBA" id="ARBA00022670"/>
    </source>
</evidence>
<evidence type="ECO:0000259" key="8">
    <source>
        <dbReference type="PROSITE" id="PS51935"/>
    </source>
</evidence>
<evidence type="ECO:0000256" key="6">
    <source>
        <dbReference type="SAM" id="SignalP"/>
    </source>
</evidence>
<dbReference type="PANTHER" id="PTHR47053">
    <property type="entry name" value="MUREIN DD-ENDOPEPTIDASE MEPH-RELATED"/>
    <property type="match status" value="1"/>
</dbReference>
<feature type="chain" id="PRO_5032701570" evidence="6">
    <location>
        <begin position="29"/>
        <end position="462"/>
    </location>
</feature>
<keyword evidence="6" id="KW-0732">Signal</keyword>
<dbReference type="Gene3D" id="2.30.30.40">
    <property type="entry name" value="SH3 Domains"/>
    <property type="match status" value="2"/>
</dbReference>
<dbReference type="PROSITE" id="PS51935">
    <property type="entry name" value="NLPC_P60"/>
    <property type="match status" value="1"/>
</dbReference>
<feature type="signal peptide" evidence="6">
    <location>
        <begin position="1"/>
        <end position="28"/>
    </location>
</feature>
<dbReference type="Gene3D" id="3.90.1720.10">
    <property type="entry name" value="endopeptidase domain like (from Nostoc punctiforme)"/>
    <property type="match status" value="1"/>
</dbReference>
<evidence type="ECO:0000256" key="1">
    <source>
        <dbReference type="ARBA" id="ARBA00007074"/>
    </source>
</evidence>